<organism evidence="1 2">
    <name type="scientific">Taxus chinensis</name>
    <name type="common">Chinese yew</name>
    <name type="synonym">Taxus wallichiana var. chinensis</name>
    <dbReference type="NCBI Taxonomy" id="29808"/>
    <lineage>
        <taxon>Eukaryota</taxon>
        <taxon>Viridiplantae</taxon>
        <taxon>Streptophyta</taxon>
        <taxon>Embryophyta</taxon>
        <taxon>Tracheophyta</taxon>
        <taxon>Spermatophyta</taxon>
        <taxon>Pinopsida</taxon>
        <taxon>Pinidae</taxon>
        <taxon>Conifers II</taxon>
        <taxon>Cupressales</taxon>
        <taxon>Taxaceae</taxon>
        <taxon>Taxus</taxon>
    </lineage>
</organism>
<comment type="caution">
    <text evidence="1">The sequence shown here is derived from an EMBL/GenBank/DDBJ whole genome shotgun (WGS) entry which is preliminary data.</text>
</comment>
<feature type="non-terminal residue" evidence="1">
    <location>
        <position position="1"/>
    </location>
</feature>
<protein>
    <submittedName>
        <fullName evidence="1">Uncharacterized protein</fullName>
    </submittedName>
</protein>
<sequence>VFLTKISVELSVCHHRFVLSLAGVDHELLMEGETQVWTSNDVVIVLQHENKEIPLSAVLRCFFRLSRFRVELDRLDRSGIKLVHQSRLYTGLGKKTLKQSNRSVPVPVRPTFPVPLLVPLLVSCQTEFSENFKGLFSARERLFDPHVGYLIRMQ</sequence>
<name>A0AA38BXZ0_TAXCH</name>
<keyword evidence="2" id="KW-1185">Reference proteome</keyword>
<evidence type="ECO:0000313" key="2">
    <source>
        <dbReference type="Proteomes" id="UP000824469"/>
    </source>
</evidence>
<accession>A0AA38BXZ0</accession>
<dbReference type="Proteomes" id="UP000824469">
    <property type="component" value="Unassembled WGS sequence"/>
</dbReference>
<proteinExistence type="predicted"/>
<dbReference type="EMBL" id="JAHRHJ020003813">
    <property type="protein sequence ID" value="KAH9290357.1"/>
    <property type="molecule type" value="Genomic_DNA"/>
</dbReference>
<feature type="non-terminal residue" evidence="1">
    <location>
        <position position="154"/>
    </location>
</feature>
<reference evidence="1 2" key="1">
    <citation type="journal article" date="2021" name="Nat. Plants">
        <title>The Taxus genome provides insights into paclitaxel biosynthesis.</title>
        <authorList>
            <person name="Xiong X."/>
            <person name="Gou J."/>
            <person name="Liao Q."/>
            <person name="Li Y."/>
            <person name="Zhou Q."/>
            <person name="Bi G."/>
            <person name="Li C."/>
            <person name="Du R."/>
            <person name="Wang X."/>
            <person name="Sun T."/>
            <person name="Guo L."/>
            <person name="Liang H."/>
            <person name="Lu P."/>
            <person name="Wu Y."/>
            <person name="Zhang Z."/>
            <person name="Ro D.K."/>
            <person name="Shang Y."/>
            <person name="Huang S."/>
            <person name="Yan J."/>
        </authorList>
    </citation>
    <scope>NUCLEOTIDE SEQUENCE [LARGE SCALE GENOMIC DNA]</scope>
    <source>
        <strain evidence="1">Ta-2019</strain>
    </source>
</reference>
<gene>
    <name evidence="1" type="ORF">KI387_034474</name>
</gene>
<evidence type="ECO:0000313" key="1">
    <source>
        <dbReference type="EMBL" id="KAH9290357.1"/>
    </source>
</evidence>
<dbReference type="AlphaFoldDB" id="A0AA38BXZ0"/>